<organism evidence="2 3">
    <name type="scientific">Vibrio ishigakensis</name>
    <dbReference type="NCBI Taxonomy" id="1481914"/>
    <lineage>
        <taxon>Bacteria</taxon>
        <taxon>Pseudomonadati</taxon>
        <taxon>Pseudomonadota</taxon>
        <taxon>Gammaproteobacteria</taxon>
        <taxon>Vibrionales</taxon>
        <taxon>Vibrionaceae</taxon>
        <taxon>Vibrio</taxon>
    </lineage>
</organism>
<dbReference type="InterPro" id="IPR011663">
    <property type="entry name" value="UTRA"/>
</dbReference>
<evidence type="ECO:0000313" key="2">
    <source>
        <dbReference type="EMBL" id="GAM61169.1"/>
    </source>
</evidence>
<dbReference type="AlphaFoldDB" id="A0A0B8PEA2"/>
<sequence>MVIDRSEQEIIPVHPPHDIAELLGIDETQPIIEKRTRGYLHDDTVFEYSRNFFKSTDYKFTLVAKRHKS</sequence>
<evidence type="ECO:0000259" key="1">
    <source>
        <dbReference type="Pfam" id="PF07702"/>
    </source>
</evidence>
<dbReference type="Proteomes" id="UP000031670">
    <property type="component" value="Unassembled WGS sequence"/>
</dbReference>
<dbReference type="Pfam" id="PF07702">
    <property type="entry name" value="UTRA"/>
    <property type="match status" value="1"/>
</dbReference>
<dbReference type="SUPFAM" id="SSF64288">
    <property type="entry name" value="Chorismate lyase-like"/>
    <property type="match status" value="1"/>
</dbReference>
<protein>
    <submittedName>
        <fullName evidence="2">Transcriptional regulator of succinyl CoA synthetase operon</fullName>
    </submittedName>
</protein>
<gene>
    <name evidence="2" type="ORF">JCM19232_4111</name>
</gene>
<name>A0A0B8PEA2_9VIBR</name>
<reference evidence="2 3" key="1">
    <citation type="submission" date="2015-01" db="EMBL/GenBank/DDBJ databases">
        <title>Vibrio sp. C5 JCM 19232 whole genome shotgun sequence.</title>
        <authorList>
            <person name="Sawabe T."/>
            <person name="Meirelles P."/>
            <person name="Feng G."/>
            <person name="Sayaka M."/>
            <person name="Hattori M."/>
            <person name="Ohkuma M."/>
        </authorList>
    </citation>
    <scope>NUCLEOTIDE SEQUENCE [LARGE SCALE GENOMIC DNA]</scope>
    <source>
        <strain evidence="2 3">JCM19232</strain>
    </source>
</reference>
<dbReference type="GO" id="GO:0003677">
    <property type="term" value="F:DNA binding"/>
    <property type="evidence" value="ECO:0007669"/>
    <property type="project" value="InterPro"/>
</dbReference>
<accession>A0A0B8PEA2</accession>
<comment type="caution">
    <text evidence="2">The sequence shown here is derived from an EMBL/GenBank/DDBJ whole genome shotgun (WGS) entry which is preliminary data.</text>
</comment>
<dbReference type="GO" id="GO:0006355">
    <property type="term" value="P:regulation of DNA-templated transcription"/>
    <property type="evidence" value="ECO:0007669"/>
    <property type="project" value="InterPro"/>
</dbReference>
<dbReference type="Gene3D" id="3.40.1410.10">
    <property type="entry name" value="Chorismate lyase-like"/>
    <property type="match status" value="1"/>
</dbReference>
<proteinExistence type="predicted"/>
<dbReference type="EMBL" id="BBSA01000002">
    <property type="protein sequence ID" value="GAM61169.1"/>
    <property type="molecule type" value="Genomic_DNA"/>
</dbReference>
<evidence type="ECO:0000313" key="3">
    <source>
        <dbReference type="Proteomes" id="UP000031670"/>
    </source>
</evidence>
<dbReference type="InterPro" id="IPR028978">
    <property type="entry name" value="Chorismate_lyase_/UTRA_dom_sf"/>
</dbReference>
<feature type="domain" description="UbiC transcription regulator-associated" evidence="1">
    <location>
        <begin position="2"/>
        <end position="59"/>
    </location>
</feature>
<reference evidence="2 3" key="2">
    <citation type="submission" date="2015-01" db="EMBL/GenBank/DDBJ databases">
        <authorList>
            <consortium name="NBRP consortium"/>
            <person name="Sawabe T."/>
            <person name="Meirelles P."/>
            <person name="Feng G."/>
            <person name="Sayaka M."/>
            <person name="Hattori M."/>
            <person name="Ohkuma M."/>
        </authorList>
    </citation>
    <scope>NUCLEOTIDE SEQUENCE [LARGE SCALE GENOMIC DNA]</scope>
    <source>
        <strain evidence="2 3">JCM19232</strain>
    </source>
</reference>